<name>A0ABV8UPT9_9PROT</name>
<feature type="transmembrane region" description="Helical" evidence="9">
    <location>
        <begin position="111"/>
        <end position="133"/>
    </location>
</feature>
<dbReference type="InterPro" id="IPR000515">
    <property type="entry name" value="MetI-like"/>
</dbReference>
<keyword evidence="5 9" id="KW-0812">Transmembrane</keyword>
<dbReference type="InterPro" id="IPR010065">
    <property type="entry name" value="AA_ABC_transptr_permease_3TM"/>
</dbReference>
<evidence type="ECO:0000256" key="2">
    <source>
        <dbReference type="ARBA" id="ARBA00010072"/>
    </source>
</evidence>
<dbReference type="PROSITE" id="PS50928">
    <property type="entry name" value="ABC_TM1"/>
    <property type="match status" value="1"/>
</dbReference>
<feature type="domain" description="ABC transmembrane type-1" evidence="10">
    <location>
        <begin position="35"/>
        <end position="231"/>
    </location>
</feature>
<accession>A0ABV8UPT9</accession>
<protein>
    <submittedName>
        <fullName evidence="11">Amino acid ABC transporter permease</fullName>
    </submittedName>
</protein>
<dbReference type="RefSeq" id="WP_382423600.1">
    <property type="nucleotide sequence ID" value="NZ_JBHSCW010000011.1"/>
</dbReference>
<proteinExistence type="inferred from homology"/>
<dbReference type="InterPro" id="IPR043429">
    <property type="entry name" value="ArtM/GltK/GlnP/TcyL/YhdX-like"/>
</dbReference>
<evidence type="ECO:0000256" key="8">
    <source>
        <dbReference type="ARBA" id="ARBA00023136"/>
    </source>
</evidence>
<keyword evidence="4" id="KW-1003">Cell membrane</keyword>
<dbReference type="Pfam" id="PF00528">
    <property type="entry name" value="BPD_transp_1"/>
    <property type="match status" value="1"/>
</dbReference>
<evidence type="ECO:0000256" key="1">
    <source>
        <dbReference type="ARBA" id="ARBA00004429"/>
    </source>
</evidence>
<comment type="caution">
    <text evidence="11">The sequence shown here is derived from an EMBL/GenBank/DDBJ whole genome shotgun (WGS) entry which is preliminary data.</text>
</comment>
<dbReference type="PANTHER" id="PTHR30614">
    <property type="entry name" value="MEMBRANE COMPONENT OF AMINO ACID ABC TRANSPORTER"/>
    <property type="match status" value="1"/>
</dbReference>
<feature type="transmembrane region" description="Helical" evidence="9">
    <location>
        <begin position="215"/>
        <end position="234"/>
    </location>
</feature>
<evidence type="ECO:0000313" key="11">
    <source>
        <dbReference type="EMBL" id="MFC4353225.1"/>
    </source>
</evidence>
<organism evidence="11 12">
    <name type="scientific">Fodinicurvata halophila</name>
    <dbReference type="NCBI Taxonomy" id="1419723"/>
    <lineage>
        <taxon>Bacteria</taxon>
        <taxon>Pseudomonadati</taxon>
        <taxon>Pseudomonadota</taxon>
        <taxon>Alphaproteobacteria</taxon>
        <taxon>Rhodospirillales</taxon>
        <taxon>Rhodovibrionaceae</taxon>
        <taxon>Fodinicurvata</taxon>
    </lineage>
</organism>
<dbReference type="EMBL" id="JBHSCW010000011">
    <property type="protein sequence ID" value="MFC4353225.1"/>
    <property type="molecule type" value="Genomic_DNA"/>
</dbReference>
<dbReference type="PANTHER" id="PTHR30614:SF37">
    <property type="entry name" value="AMINO-ACID ABC TRANSPORTER PERMEASE PROTEIN YHDX-RELATED"/>
    <property type="match status" value="1"/>
</dbReference>
<keyword evidence="3 9" id="KW-0813">Transport</keyword>
<evidence type="ECO:0000256" key="5">
    <source>
        <dbReference type="ARBA" id="ARBA00022692"/>
    </source>
</evidence>
<keyword evidence="8 9" id="KW-0472">Membrane</keyword>
<feature type="transmembrane region" description="Helical" evidence="9">
    <location>
        <begin position="31"/>
        <end position="59"/>
    </location>
</feature>
<dbReference type="Gene3D" id="1.10.3720.10">
    <property type="entry name" value="MetI-like"/>
    <property type="match status" value="1"/>
</dbReference>
<evidence type="ECO:0000313" key="12">
    <source>
        <dbReference type="Proteomes" id="UP001595799"/>
    </source>
</evidence>
<evidence type="ECO:0000259" key="10">
    <source>
        <dbReference type="PROSITE" id="PS50928"/>
    </source>
</evidence>
<dbReference type="SUPFAM" id="SSF161098">
    <property type="entry name" value="MetI-like"/>
    <property type="match status" value="1"/>
</dbReference>
<feature type="transmembrane region" description="Helical" evidence="9">
    <location>
        <begin position="80"/>
        <end position="99"/>
    </location>
</feature>
<keyword evidence="7 9" id="KW-1133">Transmembrane helix</keyword>
<evidence type="ECO:0000256" key="7">
    <source>
        <dbReference type="ARBA" id="ARBA00022989"/>
    </source>
</evidence>
<dbReference type="NCBIfam" id="TIGR01726">
    <property type="entry name" value="HEQRo_perm_3TM"/>
    <property type="match status" value="1"/>
</dbReference>
<evidence type="ECO:0000256" key="9">
    <source>
        <dbReference type="RuleBase" id="RU363032"/>
    </source>
</evidence>
<dbReference type="InterPro" id="IPR035906">
    <property type="entry name" value="MetI-like_sf"/>
</dbReference>
<dbReference type="Proteomes" id="UP001595799">
    <property type="component" value="Unassembled WGS sequence"/>
</dbReference>
<reference evidence="12" key="1">
    <citation type="journal article" date="2019" name="Int. J. Syst. Evol. Microbiol.">
        <title>The Global Catalogue of Microorganisms (GCM) 10K type strain sequencing project: providing services to taxonomists for standard genome sequencing and annotation.</title>
        <authorList>
            <consortium name="The Broad Institute Genomics Platform"/>
            <consortium name="The Broad Institute Genome Sequencing Center for Infectious Disease"/>
            <person name="Wu L."/>
            <person name="Ma J."/>
        </authorList>
    </citation>
    <scope>NUCLEOTIDE SEQUENCE [LARGE SCALE GENOMIC DNA]</scope>
    <source>
        <strain evidence="12">CECT 8472</strain>
    </source>
</reference>
<dbReference type="CDD" id="cd06261">
    <property type="entry name" value="TM_PBP2"/>
    <property type="match status" value="1"/>
</dbReference>
<keyword evidence="12" id="KW-1185">Reference proteome</keyword>
<evidence type="ECO:0000256" key="4">
    <source>
        <dbReference type="ARBA" id="ARBA00022475"/>
    </source>
</evidence>
<evidence type="ECO:0000256" key="6">
    <source>
        <dbReference type="ARBA" id="ARBA00022970"/>
    </source>
</evidence>
<evidence type="ECO:0000256" key="3">
    <source>
        <dbReference type="ARBA" id="ARBA00022448"/>
    </source>
</evidence>
<keyword evidence="6" id="KW-0029">Amino-acid transport</keyword>
<gene>
    <name evidence="11" type="ORF">ACFOW6_16880</name>
</gene>
<comment type="similarity">
    <text evidence="2">Belongs to the binding-protein-dependent transport system permease family. HisMQ subfamily.</text>
</comment>
<sequence length="248" mass="27910">MEIIYNWFQQLNEATGINLPVFYNTFDRERFFSGLLVTIELSIVSLIASVVIGVVGAWLQGSKLVWTRRIVQVYIQFFRNTPPLVQMYFFFFGLSALLPTVENEYGFQEPILGAFAWACISLSFFAGAFNVEIFRSGIEAVPETTREAAESLGYSRLGAYIHVILPLAFRVCLPALNNNLVNLVKTTTLAYAIAVPELLYVSGQIWSDYANVPEMMTLLLLIYVGLVGIVVMGMNRWERAMRLPGYGT</sequence>
<comment type="subcellular location">
    <subcellularLocation>
        <location evidence="1">Cell inner membrane</location>
        <topology evidence="1">Multi-pass membrane protein</topology>
    </subcellularLocation>
    <subcellularLocation>
        <location evidence="9">Cell membrane</location>
        <topology evidence="9">Multi-pass membrane protein</topology>
    </subcellularLocation>
</comment>